<keyword evidence="1" id="KW-0732">Signal</keyword>
<sequence>MRMSRYWMSGCMALVLMAAGQWPSLDREAPESDLERQGWVSMTSRLPLDQAVKQLQRAARAQGMPVVADVASGTSAGQGAEQMADTGGTRVLVLGRHDGHTPIFQAADSRTMDLPWRVLLQSLPDGSTRVLFNDPAHIAARIDHADPADGALADLGALPAVISAALSRAGGRGGTLA</sequence>
<dbReference type="Pfam" id="PF03625">
    <property type="entry name" value="DUF302"/>
    <property type="match status" value="1"/>
</dbReference>
<dbReference type="SUPFAM" id="SSF103247">
    <property type="entry name" value="TT1751-like"/>
    <property type="match status" value="1"/>
</dbReference>
<evidence type="ECO:0000313" key="3">
    <source>
        <dbReference type="EMBL" id="RRS03392.1"/>
    </source>
</evidence>
<comment type="caution">
    <text evidence="3">The sequence shown here is derived from an EMBL/GenBank/DDBJ whole genome shotgun (WGS) entry which is preliminary data.</text>
</comment>
<evidence type="ECO:0000313" key="4">
    <source>
        <dbReference type="Proteomes" id="UP000269265"/>
    </source>
</evidence>
<dbReference type="AlphaFoldDB" id="A0A426V949"/>
<proteinExistence type="predicted"/>
<dbReference type="Proteomes" id="UP000269265">
    <property type="component" value="Unassembled WGS sequence"/>
</dbReference>
<keyword evidence="4" id="KW-1185">Reference proteome</keyword>
<evidence type="ECO:0000256" key="1">
    <source>
        <dbReference type="SAM" id="SignalP"/>
    </source>
</evidence>
<dbReference type="OrthoDB" id="9151292at2"/>
<dbReference type="EMBL" id="RSED01000012">
    <property type="protein sequence ID" value="RRS03392.1"/>
    <property type="molecule type" value="Genomic_DNA"/>
</dbReference>
<evidence type="ECO:0000259" key="2">
    <source>
        <dbReference type="Pfam" id="PF03625"/>
    </source>
</evidence>
<protein>
    <submittedName>
        <fullName evidence="3">DUF302 domain-containing protein</fullName>
    </submittedName>
</protein>
<dbReference type="CDD" id="cd14797">
    <property type="entry name" value="DUF302"/>
    <property type="match status" value="1"/>
</dbReference>
<reference evidence="3 4" key="1">
    <citation type="submission" date="2018-12" db="EMBL/GenBank/DDBJ databases">
        <title>The whole draft genome of Aquabacterium sp. SJQ9.</title>
        <authorList>
            <person name="Sun L."/>
            <person name="Gao X."/>
            <person name="Chen W."/>
            <person name="Huang K."/>
        </authorList>
    </citation>
    <scope>NUCLEOTIDE SEQUENCE [LARGE SCALE GENOMIC DNA]</scope>
    <source>
        <strain evidence="3 4">SJQ9</strain>
    </source>
</reference>
<dbReference type="InterPro" id="IPR005180">
    <property type="entry name" value="DUF302"/>
</dbReference>
<name>A0A426V949_9BURK</name>
<dbReference type="RefSeq" id="WP_125244221.1">
    <property type="nucleotide sequence ID" value="NZ_RSED01000012.1"/>
</dbReference>
<dbReference type="InterPro" id="IPR035923">
    <property type="entry name" value="TT1751-like_sf"/>
</dbReference>
<feature type="domain" description="DUF302" evidence="2">
    <location>
        <begin position="87"/>
        <end position="135"/>
    </location>
</feature>
<feature type="signal peptide" evidence="1">
    <location>
        <begin position="1"/>
        <end position="18"/>
    </location>
</feature>
<gene>
    <name evidence="3" type="ORF">EIP75_15725</name>
</gene>
<dbReference type="Gene3D" id="3.30.310.70">
    <property type="entry name" value="TT1751-like domain"/>
    <property type="match status" value="1"/>
</dbReference>
<feature type="chain" id="PRO_5019572506" evidence="1">
    <location>
        <begin position="19"/>
        <end position="177"/>
    </location>
</feature>
<organism evidence="3 4">
    <name type="scientific">Aquabacterium soli</name>
    <dbReference type="NCBI Taxonomy" id="2493092"/>
    <lineage>
        <taxon>Bacteria</taxon>
        <taxon>Pseudomonadati</taxon>
        <taxon>Pseudomonadota</taxon>
        <taxon>Betaproteobacteria</taxon>
        <taxon>Burkholderiales</taxon>
        <taxon>Aquabacterium</taxon>
    </lineage>
</organism>
<accession>A0A426V949</accession>